<feature type="non-terminal residue" evidence="3">
    <location>
        <position position="1"/>
    </location>
</feature>
<keyword evidence="2" id="KW-0472">Membrane</keyword>
<proteinExistence type="predicted"/>
<accession>A0A699UW41</accession>
<name>A0A699UW41_TANCI</name>
<gene>
    <name evidence="3" type="ORF">Tci_897537</name>
</gene>
<feature type="region of interest" description="Disordered" evidence="1">
    <location>
        <begin position="51"/>
        <end position="70"/>
    </location>
</feature>
<comment type="caution">
    <text evidence="3">The sequence shown here is derived from an EMBL/GenBank/DDBJ whole genome shotgun (WGS) entry which is preliminary data.</text>
</comment>
<feature type="transmembrane region" description="Helical" evidence="2">
    <location>
        <begin position="12"/>
        <end position="28"/>
    </location>
</feature>
<evidence type="ECO:0000256" key="2">
    <source>
        <dbReference type="SAM" id="Phobius"/>
    </source>
</evidence>
<keyword evidence="2" id="KW-1133">Transmembrane helix</keyword>
<organism evidence="3">
    <name type="scientific">Tanacetum cinerariifolium</name>
    <name type="common">Dalmatian daisy</name>
    <name type="synonym">Chrysanthemum cinerariifolium</name>
    <dbReference type="NCBI Taxonomy" id="118510"/>
    <lineage>
        <taxon>Eukaryota</taxon>
        <taxon>Viridiplantae</taxon>
        <taxon>Streptophyta</taxon>
        <taxon>Embryophyta</taxon>
        <taxon>Tracheophyta</taxon>
        <taxon>Spermatophyta</taxon>
        <taxon>Magnoliopsida</taxon>
        <taxon>eudicotyledons</taxon>
        <taxon>Gunneridae</taxon>
        <taxon>Pentapetalae</taxon>
        <taxon>asterids</taxon>
        <taxon>campanulids</taxon>
        <taxon>Asterales</taxon>
        <taxon>Asteraceae</taxon>
        <taxon>Asteroideae</taxon>
        <taxon>Anthemideae</taxon>
        <taxon>Anthemidinae</taxon>
        <taxon>Tanacetum</taxon>
    </lineage>
</organism>
<reference evidence="3" key="1">
    <citation type="journal article" date="2019" name="Sci. Rep.">
        <title>Draft genome of Tanacetum cinerariifolium, the natural source of mosquito coil.</title>
        <authorList>
            <person name="Yamashiro T."/>
            <person name="Shiraishi A."/>
            <person name="Satake H."/>
            <person name="Nakayama K."/>
        </authorList>
    </citation>
    <scope>NUCLEOTIDE SEQUENCE</scope>
</reference>
<keyword evidence="2" id="KW-0812">Transmembrane</keyword>
<protein>
    <submittedName>
        <fullName evidence="3">Uncharacterized protein</fullName>
    </submittedName>
</protein>
<feature type="compositionally biased region" description="Polar residues" evidence="1">
    <location>
        <begin position="51"/>
        <end position="60"/>
    </location>
</feature>
<dbReference type="EMBL" id="BKCJ011361687">
    <property type="protein sequence ID" value="GFD25568.1"/>
    <property type="molecule type" value="Genomic_DNA"/>
</dbReference>
<evidence type="ECO:0000313" key="3">
    <source>
        <dbReference type="EMBL" id="GFD25568.1"/>
    </source>
</evidence>
<evidence type="ECO:0000256" key="1">
    <source>
        <dbReference type="SAM" id="MobiDB-lite"/>
    </source>
</evidence>
<sequence length="70" mass="7273">SGIELVKMETSAMIHLLPGIIIVALLFVNESVNAKNPTNPSNFSINSSIGNATSDASLSPPSKEENGCMA</sequence>
<dbReference type="AlphaFoldDB" id="A0A699UW41"/>